<comment type="caution">
    <text evidence="2">The sequence shown here is derived from an EMBL/GenBank/DDBJ whole genome shotgun (WGS) entry which is preliminary data.</text>
</comment>
<proteinExistence type="predicted"/>
<feature type="chain" id="PRO_5030718283" description="Lipoprotein" evidence="1">
    <location>
        <begin position="23"/>
        <end position="169"/>
    </location>
</feature>
<protein>
    <recommendedName>
        <fullName evidence="3">Lipoprotein</fullName>
    </recommendedName>
</protein>
<name>A0A7V4XUF6_9BACT</name>
<feature type="signal peptide" evidence="1">
    <location>
        <begin position="1"/>
        <end position="22"/>
    </location>
</feature>
<dbReference type="AlphaFoldDB" id="A0A7V4XUF6"/>
<gene>
    <name evidence="2" type="ORF">ENW50_10940</name>
</gene>
<evidence type="ECO:0000256" key="1">
    <source>
        <dbReference type="SAM" id="SignalP"/>
    </source>
</evidence>
<keyword evidence="1" id="KW-0732">Signal</keyword>
<reference evidence="2" key="1">
    <citation type="journal article" date="2020" name="mSystems">
        <title>Genome- and Community-Level Interaction Insights into Carbon Utilization and Element Cycling Functions of Hydrothermarchaeota in Hydrothermal Sediment.</title>
        <authorList>
            <person name="Zhou Z."/>
            <person name="Liu Y."/>
            <person name="Xu W."/>
            <person name="Pan J."/>
            <person name="Luo Z.H."/>
            <person name="Li M."/>
        </authorList>
    </citation>
    <scope>NUCLEOTIDE SEQUENCE [LARGE SCALE GENOMIC DNA]</scope>
    <source>
        <strain evidence="2">SpSt-855</strain>
    </source>
</reference>
<organism evidence="2">
    <name type="scientific">Acidobacterium capsulatum</name>
    <dbReference type="NCBI Taxonomy" id="33075"/>
    <lineage>
        <taxon>Bacteria</taxon>
        <taxon>Pseudomonadati</taxon>
        <taxon>Acidobacteriota</taxon>
        <taxon>Terriglobia</taxon>
        <taxon>Terriglobales</taxon>
        <taxon>Acidobacteriaceae</taxon>
        <taxon>Acidobacterium</taxon>
    </lineage>
</organism>
<evidence type="ECO:0000313" key="2">
    <source>
        <dbReference type="EMBL" id="HGY95181.1"/>
    </source>
</evidence>
<evidence type="ECO:0008006" key="3">
    <source>
        <dbReference type="Google" id="ProtNLM"/>
    </source>
</evidence>
<accession>A0A7V4XUF6</accession>
<dbReference type="EMBL" id="DTKL01000067">
    <property type="protein sequence ID" value="HGY95181.1"/>
    <property type="molecule type" value="Genomic_DNA"/>
</dbReference>
<sequence length="169" mass="18294">MKHIAGFLSLCAVLLVLPFARAAKLPSSCGPMTAHPSVQLQASSKGLSPIPAGMARLVFVQQIGVCPHCGVVRVGLDGKWIGANRGNSWFAATVRPGEQHVCVAWNAPFVRLTNRIHLTDLNAEPGKTYYLETTALTGKYQVNRVLLSKTTRDEADFLISNSKMSKTSF</sequence>